<dbReference type="InterPro" id="IPR006076">
    <property type="entry name" value="FAD-dep_OxRdtase"/>
</dbReference>
<dbReference type="PANTHER" id="PTHR13847">
    <property type="entry name" value="SARCOSINE DEHYDROGENASE-RELATED"/>
    <property type="match status" value="1"/>
</dbReference>
<sequence>MTSPSGPARSPWLDEPGLALPPLEGRAEADLAIVGGGITGVTLAWTLVEEGASVVLLEAGEVAGGASGRNAGFLLAAPAEPYVEQVDFWGREGARAMLETGRRNHRRIKALVEQLGLDCEYRRSGSVRLTRTAEEAEEHRGSIPLMKADGFPMVEDDPARFVPASAAGAFTAAFVMPEDGEIHPVRFIHGVARAACARGARLHEGSRVVSGQWADGAWTVRTASGEVRARTLVVATNAWGPELLPGLAPLVVSRRGQMLATAPLPRRVTDLPTYAHYGYHYWRQLPDGRLVIGGWRDLDPDGEVGFGLETTGPIQRAIEGGLAQLVPEGAPIERRWSGTMGFARDGRPLVGWLDPQHHLAVCLGFTGHGMGMAAACTLDLAALLAWKDAPGIRTFDPARFAELRQRQGVTVLGAAR</sequence>
<dbReference type="AlphaFoldDB" id="A0A832I134"/>
<dbReference type="Pfam" id="PF01266">
    <property type="entry name" value="DAO"/>
    <property type="match status" value="1"/>
</dbReference>
<comment type="caution">
    <text evidence="2">The sequence shown here is derived from an EMBL/GenBank/DDBJ whole genome shotgun (WGS) entry which is preliminary data.</text>
</comment>
<reference evidence="2" key="1">
    <citation type="journal article" date="2020" name="mSystems">
        <title>Genome- and Community-Level Interaction Insights into Carbon Utilization and Element Cycling Functions of Hydrothermarchaeota in Hydrothermal Sediment.</title>
        <authorList>
            <person name="Zhou Z."/>
            <person name="Liu Y."/>
            <person name="Xu W."/>
            <person name="Pan J."/>
            <person name="Luo Z.H."/>
            <person name="Li M."/>
        </authorList>
    </citation>
    <scope>NUCLEOTIDE SEQUENCE [LARGE SCALE GENOMIC DNA]</scope>
    <source>
        <strain evidence="2">SpSt-381</strain>
    </source>
</reference>
<protein>
    <submittedName>
        <fullName evidence="2">FAD-binding oxidoreductase</fullName>
    </submittedName>
</protein>
<dbReference type="GO" id="GO:0005737">
    <property type="term" value="C:cytoplasm"/>
    <property type="evidence" value="ECO:0007669"/>
    <property type="project" value="TreeGrafter"/>
</dbReference>
<evidence type="ECO:0000313" key="2">
    <source>
        <dbReference type="EMBL" id="HGZ43082.1"/>
    </source>
</evidence>
<gene>
    <name evidence="2" type="ORF">ENR23_06605</name>
</gene>
<name>A0A832I134_UNCEI</name>
<dbReference type="Gene3D" id="3.50.50.60">
    <property type="entry name" value="FAD/NAD(P)-binding domain"/>
    <property type="match status" value="1"/>
</dbReference>
<proteinExistence type="predicted"/>
<accession>A0A832I134</accession>
<dbReference type="EMBL" id="DSQF01000012">
    <property type="protein sequence ID" value="HGZ43082.1"/>
    <property type="molecule type" value="Genomic_DNA"/>
</dbReference>
<dbReference type="InterPro" id="IPR036188">
    <property type="entry name" value="FAD/NAD-bd_sf"/>
</dbReference>
<organism evidence="2">
    <name type="scientific">Eiseniibacteriota bacterium</name>
    <dbReference type="NCBI Taxonomy" id="2212470"/>
    <lineage>
        <taxon>Bacteria</taxon>
        <taxon>Candidatus Eiseniibacteriota</taxon>
    </lineage>
</organism>
<dbReference type="PANTHER" id="PTHR13847:SF260">
    <property type="entry name" value="FAD DEPENDENT OXIDOREDUCTASE DOMAIN-CONTAINING PROTEIN"/>
    <property type="match status" value="1"/>
</dbReference>
<evidence type="ECO:0000259" key="1">
    <source>
        <dbReference type="Pfam" id="PF01266"/>
    </source>
</evidence>
<dbReference type="SUPFAM" id="SSF51905">
    <property type="entry name" value="FAD/NAD(P)-binding domain"/>
    <property type="match status" value="1"/>
</dbReference>
<feature type="domain" description="FAD dependent oxidoreductase" evidence="1">
    <location>
        <begin position="30"/>
        <end position="381"/>
    </location>
</feature>
<dbReference type="Gene3D" id="3.30.9.10">
    <property type="entry name" value="D-Amino Acid Oxidase, subunit A, domain 2"/>
    <property type="match status" value="1"/>
</dbReference>